<dbReference type="PANTHER" id="PTHR48043:SF159">
    <property type="entry name" value="EG:EG0003.4 PROTEIN-RELATED"/>
    <property type="match status" value="1"/>
</dbReference>
<evidence type="ECO:0000256" key="2">
    <source>
        <dbReference type="ARBA" id="ARBA00022676"/>
    </source>
</evidence>
<dbReference type="CDD" id="cd03784">
    <property type="entry name" value="GT1_Gtf-like"/>
    <property type="match status" value="1"/>
</dbReference>
<dbReference type="InterPro" id="IPR050271">
    <property type="entry name" value="UDP-glycosyltransferase"/>
</dbReference>
<feature type="signal peptide" evidence="5">
    <location>
        <begin position="1"/>
        <end position="23"/>
    </location>
</feature>
<keyword evidence="7" id="KW-1185">Reference proteome</keyword>
<evidence type="ECO:0000256" key="3">
    <source>
        <dbReference type="ARBA" id="ARBA00022679"/>
    </source>
</evidence>
<comment type="catalytic activity">
    <reaction evidence="5">
        <text>glucuronate acceptor + UDP-alpha-D-glucuronate = acceptor beta-D-glucuronoside + UDP + H(+)</text>
        <dbReference type="Rhea" id="RHEA:21032"/>
        <dbReference type="ChEBI" id="CHEBI:15378"/>
        <dbReference type="ChEBI" id="CHEBI:58052"/>
        <dbReference type="ChEBI" id="CHEBI:58223"/>
        <dbReference type="ChEBI" id="CHEBI:132367"/>
        <dbReference type="ChEBI" id="CHEBI:132368"/>
        <dbReference type="EC" id="2.4.1.17"/>
    </reaction>
</comment>
<evidence type="ECO:0000313" key="6">
    <source>
        <dbReference type="EMBL" id="KAJ8877780.1"/>
    </source>
</evidence>
<dbReference type="SUPFAM" id="SSF53756">
    <property type="entry name" value="UDP-Glycosyltransferase/glycogen phosphorylase"/>
    <property type="match status" value="1"/>
</dbReference>
<dbReference type="Gene3D" id="3.40.50.2000">
    <property type="entry name" value="Glycogen Phosphorylase B"/>
    <property type="match status" value="2"/>
</dbReference>
<sequence length="427" mass="48611">MIHSMFNSRLLQLLVICVPLCDAARILGIAPFDSSSHSIVMSSLFKELANRGHQMTVYTVKPLKHVPSNYSQITIDIKQKYSGGRENFFEILYDMSALALMGFMWSISSEMATTLLESPDLKKLLHSSNDKFDLFITESFFNDALLGFSHKFDVPFVCVVAFSGTEGFKDSVGNPFPYSYVPNPFFNYNDNMTFFQRLHNTITNFLTKVGHNLYYIPAQDAVMRKYFTNVPNLPPLADIIHNTSLLLLNTHFSHEFPRPNVPNLIEVGGMHVKPSKKLPQDIQKYLDDAKDGVVYFSMGSNLKSSNIDVDKREALLNAFAKLKQRVMWKFEENLPRIPQNVKIYKWLPQSDILGHPNVRVFMTHGGLLSTQEAMYNAVPLVGVPIFGDQILNVFRAVEIGYALQLDYHNITEESVYWTLNEVVTNPK</sequence>
<protein>
    <recommendedName>
        <fullName evidence="5">UDP-glucuronosyltransferase</fullName>
        <ecNumber evidence="5">2.4.1.17</ecNumber>
    </recommendedName>
</protein>
<name>A0ABQ9H0J5_9NEOP</name>
<evidence type="ECO:0000256" key="5">
    <source>
        <dbReference type="RuleBase" id="RU362059"/>
    </source>
</evidence>
<reference evidence="6 7" key="1">
    <citation type="submission" date="2023-02" db="EMBL/GenBank/DDBJ databases">
        <title>LHISI_Scaffold_Assembly.</title>
        <authorList>
            <person name="Stuart O.P."/>
            <person name="Cleave R."/>
            <person name="Magrath M.J.L."/>
            <person name="Mikheyev A.S."/>
        </authorList>
    </citation>
    <scope>NUCLEOTIDE SEQUENCE [LARGE SCALE GENOMIC DNA]</scope>
    <source>
        <strain evidence="6">Daus_M_001</strain>
        <tissue evidence="6">Leg muscle</tissue>
    </source>
</reference>
<comment type="subcellular location">
    <subcellularLocation>
        <location evidence="5">Membrane</location>
        <topology evidence="5">Single-pass membrane protein</topology>
    </subcellularLocation>
</comment>
<evidence type="ECO:0000313" key="7">
    <source>
        <dbReference type="Proteomes" id="UP001159363"/>
    </source>
</evidence>
<evidence type="ECO:0000256" key="1">
    <source>
        <dbReference type="ARBA" id="ARBA00009995"/>
    </source>
</evidence>
<proteinExistence type="inferred from homology"/>
<dbReference type="InterPro" id="IPR002213">
    <property type="entry name" value="UDP_glucos_trans"/>
</dbReference>
<feature type="chain" id="PRO_5044966475" description="UDP-glucuronosyltransferase" evidence="5">
    <location>
        <begin position="24"/>
        <end position="427"/>
    </location>
</feature>
<evidence type="ECO:0000256" key="4">
    <source>
        <dbReference type="RuleBase" id="RU003718"/>
    </source>
</evidence>
<organism evidence="6 7">
    <name type="scientific">Dryococelus australis</name>
    <dbReference type="NCBI Taxonomy" id="614101"/>
    <lineage>
        <taxon>Eukaryota</taxon>
        <taxon>Metazoa</taxon>
        <taxon>Ecdysozoa</taxon>
        <taxon>Arthropoda</taxon>
        <taxon>Hexapoda</taxon>
        <taxon>Insecta</taxon>
        <taxon>Pterygota</taxon>
        <taxon>Neoptera</taxon>
        <taxon>Polyneoptera</taxon>
        <taxon>Phasmatodea</taxon>
        <taxon>Verophasmatodea</taxon>
        <taxon>Anareolatae</taxon>
        <taxon>Phasmatidae</taxon>
        <taxon>Eurycanthinae</taxon>
        <taxon>Dryococelus</taxon>
    </lineage>
</organism>
<dbReference type="EMBL" id="JARBHB010000008">
    <property type="protein sequence ID" value="KAJ8877780.1"/>
    <property type="molecule type" value="Genomic_DNA"/>
</dbReference>
<accession>A0ABQ9H0J5</accession>
<dbReference type="Pfam" id="PF00201">
    <property type="entry name" value="UDPGT"/>
    <property type="match status" value="1"/>
</dbReference>
<dbReference type="InterPro" id="IPR035595">
    <property type="entry name" value="UDP_glycos_trans_CS"/>
</dbReference>
<keyword evidence="5" id="KW-0732">Signal</keyword>
<comment type="caution">
    <text evidence="6">The sequence shown here is derived from an EMBL/GenBank/DDBJ whole genome shotgun (WGS) entry which is preliminary data.</text>
</comment>
<keyword evidence="3 4" id="KW-0808">Transferase</keyword>
<keyword evidence="2 4" id="KW-0328">Glycosyltransferase</keyword>
<comment type="similarity">
    <text evidence="1 4">Belongs to the UDP-glycosyltransferase family.</text>
</comment>
<dbReference type="Proteomes" id="UP001159363">
    <property type="component" value="Chromosome 7"/>
</dbReference>
<dbReference type="PROSITE" id="PS00375">
    <property type="entry name" value="UDPGT"/>
    <property type="match status" value="1"/>
</dbReference>
<dbReference type="PANTHER" id="PTHR48043">
    <property type="entry name" value="EG:EG0003.4 PROTEIN-RELATED"/>
    <property type="match status" value="1"/>
</dbReference>
<dbReference type="EC" id="2.4.1.17" evidence="5"/>
<gene>
    <name evidence="6" type="ORF">PR048_022236</name>
</gene>